<dbReference type="RefSeq" id="WP_160935379.1">
    <property type="nucleotide sequence ID" value="NZ_SNVJ01000002.1"/>
</dbReference>
<protein>
    <submittedName>
        <fullName evidence="1">Uncharacterized protein</fullName>
    </submittedName>
</protein>
<dbReference type="AlphaFoldDB" id="A0A845B707"/>
<dbReference type="Proteomes" id="UP000460715">
    <property type="component" value="Unassembled WGS sequence"/>
</dbReference>
<keyword evidence="2" id="KW-1185">Reference proteome</keyword>
<accession>A0A845B707</accession>
<evidence type="ECO:0000313" key="1">
    <source>
        <dbReference type="EMBL" id="MXP62258.1"/>
    </source>
</evidence>
<sequence length="132" mass="13024">MLAALRTAEAQQAAGIPFQPSLLNQALSRPLVAPAALPPLLNMLGTVQPPSGLPASAPVGPPPLLAALSSPPQPVTTSLAGEPAAAPIAAASTGLGDLLRRIGQPAAPPARPAPVENAVPDVLRALRLTGLG</sequence>
<evidence type="ECO:0000313" key="2">
    <source>
        <dbReference type="Proteomes" id="UP000460715"/>
    </source>
</evidence>
<comment type="caution">
    <text evidence="1">The sequence shown here is derived from an EMBL/GenBank/DDBJ whole genome shotgun (WGS) entry which is preliminary data.</text>
</comment>
<reference evidence="1 2" key="1">
    <citation type="submission" date="2019-03" db="EMBL/GenBank/DDBJ databases">
        <title>Roseomonas sp. a novel Roseomonas species isolated from Sea whip Gorgonian.</title>
        <authorList>
            <person name="Li F."/>
            <person name="Pan X."/>
            <person name="Huang S."/>
            <person name="Li Z."/>
            <person name="Meng B."/>
        </authorList>
    </citation>
    <scope>NUCLEOTIDE SEQUENCE [LARGE SCALE GENOMIC DNA]</scope>
    <source>
        <strain evidence="1 2">M0104</strain>
    </source>
</reference>
<organism evidence="1 2">
    <name type="scientific">Teichococcus coralli</name>
    <dbReference type="NCBI Taxonomy" id="2545983"/>
    <lineage>
        <taxon>Bacteria</taxon>
        <taxon>Pseudomonadati</taxon>
        <taxon>Pseudomonadota</taxon>
        <taxon>Alphaproteobacteria</taxon>
        <taxon>Acetobacterales</taxon>
        <taxon>Roseomonadaceae</taxon>
        <taxon>Roseomonas</taxon>
    </lineage>
</organism>
<name>A0A845B707_9PROT</name>
<dbReference type="EMBL" id="SNVJ01000002">
    <property type="protein sequence ID" value="MXP62258.1"/>
    <property type="molecule type" value="Genomic_DNA"/>
</dbReference>
<gene>
    <name evidence="1" type="ORF">E0493_02695</name>
</gene>
<proteinExistence type="predicted"/>